<keyword evidence="2" id="KW-1185">Reference proteome</keyword>
<dbReference type="AlphaFoldDB" id="A0A8J7WQJ1"/>
<dbReference type="RefSeq" id="WP_211468610.1">
    <property type="nucleotide sequence ID" value="NZ_JAGSXH010000045.1"/>
</dbReference>
<proteinExistence type="predicted"/>
<gene>
    <name evidence="1" type="ORF">KGA66_14385</name>
</gene>
<evidence type="ECO:0000313" key="1">
    <source>
        <dbReference type="EMBL" id="MBS2964244.1"/>
    </source>
</evidence>
<name>A0A8J7WQJ1_9ACTN</name>
<dbReference type="Proteomes" id="UP000677913">
    <property type="component" value="Unassembled WGS sequence"/>
</dbReference>
<sequence>MAAAAEQAGADLAEACDAAVQTISRKLISRAADTQEANRNRSVRNP</sequence>
<protein>
    <submittedName>
        <fullName evidence="1">Uncharacterized protein</fullName>
    </submittedName>
</protein>
<comment type="caution">
    <text evidence="1">The sequence shown here is derived from an EMBL/GenBank/DDBJ whole genome shotgun (WGS) entry which is preliminary data.</text>
</comment>
<evidence type="ECO:0000313" key="2">
    <source>
        <dbReference type="Proteomes" id="UP000677913"/>
    </source>
</evidence>
<accession>A0A8J7WQJ1</accession>
<dbReference type="EMBL" id="JAGSXH010000045">
    <property type="protein sequence ID" value="MBS2964244.1"/>
    <property type="molecule type" value="Genomic_DNA"/>
</dbReference>
<organism evidence="1 2">
    <name type="scientific">Actinocrinis puniceicyclus</name>
    <dbReference type="NCBI Taxonomy" id="977794"/>
    <lineage>
        <taxon>Bacteria</taxon>
        <taxon>Bacillati</taxon>
        <taxon>Actinomycetota</taxon>
        <taxon>Actinomycetes</taxon>
        <taxon>Catenulisporales</taxon>
        <taxon>Actinospicaceae</taxon>
        <taxon>Actinocrinis</taxon>
    </lineage>
</organism>
<reference evidence="1" key="1">
    <citation type="submission" date="2021-04" db="EMBL/GenBank/DDBJ databases">
        <title>Genome based classification of Actinospica acidithermotolerans sp. nov., an actinobacterium isolated from an Indonesian hot spring.</title>
        <authorList>
            <person name="Kusuma A.B."/>
            <person name="Putra K.E."/>
            <person name="Nafisah S."/>
            <person name="Loh J."/>
            <person name="Nouioui I."/>
            <person name="Goodfellow M."/>
        </authorList>
    </citation>
    <scope>NUCLEOTIDE SEQUENCE</scope>
    <source>
        <strain evidence="1">DSM 45618</strain>
    </source>
</reference>